<evidence type="ECO:0000313" key="11">
    <source>
        <dbReference type="EMBL" id="VEU24220.1"/>
    </source>
</evidence>
<accession>A0A448YTJ9</accession>
<dbReference type="PROSITE" id="PS01331">
    <property type="entry name" value="THYMIDYLATE_KINASE"/>
    <property type="match status" value="1"/>
</dbReference>
<dbReference type="Pfam" id="PF02223">
    <property type="entry name" value="Thymidylate_kin"/>
    <property type="match status" value="1"/>
</dbReference>
<dbReference type="GO" id="GO:0006227">
    <property type="term" value="P:dUDP biosynthetic process"/>
    <property type="evidence" value="ECO:0007669"/>
    <property type="project" value="TreeGrafter"/>
</dbReference>
<dbReference type="InterPro" id="IPR018094">
    <property type="entry name" value="Thymidylate_kinase"/>
</dbReference>
<evidence type="ECO:0000256" key="3">
    <source>
        <dbReference type="ARBA" id="ARBA00012980"/>
    </source>
</evidence>
<keyword evidence="6" id="KW-0545">Nucleotide biosynthesis</keyword>
<gene>
    <name evidence="11" type="ORF">BRENAR_LOCUS4948</name>
</gene>
<keyword evidence="5" id="KW-0808">Transferase</keyword>
<comment type="pathway">
    <text evidence="1">Pyrimidine metabolism; dTTP biosynthesis.</text>
</comment>
<dbReference type="EMBL" id="CAACVR010000075">
    <property type="protein sequence ID" value="VEU24220.1"/>
    <property type="molecule type" value="Genomic_DNA"/>
</dbReference>
<dbReference type="PANTHER" id="PTHR10344">
    <property type="entry name" value="THYMIDYLATE KINASE"/>
    <property type="match status" value="1"/>
</dbReference>
<evidence type="ECO:0000256" key="2">
    <source>
        <dbReference type="ARBA" id="ARBA00009776"/>
    </source>
</evidence>
<evidence type="ECO:0000313" key="12">
    <source>
        <dbReference type="Proteomes" id="UP000290900"/>
    </source>
</evidence>
<dbReference type="GO" id="GO:0006235">
    <property type="term" value="P:dTTP biosynthetic process"/>
    <property type="evidence" value="ECO:0007669"/>
    <property type="project" value="TreeGrafter"/>
</dbReference>
<dbReference type="PANTHER" id="PTHR10344:SF1">
    <property type="entry name" value="THYMIDYLATE KINASE"/>
    <property type="match status" value="1"/>
</dbReference>
<dbReference type="SUPFAM" id="SSF52540">
    <property type="entry name" value="P-loop containing nucleoside triphosphate hydrolases"/>
    <property type="match status" value="1"/>
</dbReference>
<dbReference type="Proteomes" id="UP000290900">
    <property type="component" value="Unassembled WGS sequence"/>
</dbReference>
<keyword evidence="9" id="KW-0067">ATP-binding</keyword>
<dbReference type="FunFam" id="3.40.50.300:FF:000679">
    <property type="entry name" value="Thymidylate kinase"/>
    <property type="match status" value="1"/>
</dbReference>
<dbReference type="NCBIfam" id="TIGR00041">
    <property type="entry name" value="DTMP_kinase"/>
    <property type="match status" value="1"/>
</dbReference>
<dbReference type="InterPro" id="IPR039430">
    <property type="entry name" value="Thymidylate_kin-like_dom"/>
</dbReference>
<evidence type="ECO:0000259" key="10">
    <source>
        <dbReference type="Pfam" id="PF02223"/>
    </source>
</evidence>
<dbReference type="FunCoup" id="A0A448YTJ9">
    <property type="interactions" value="753"/>
</dbReference>
<protein>
    <recommendedName>
        <fullName evidence="4">Thymidylate kinase</fullName>
        <ecNumber evidence="3">2.7.4.9</ecNumber>
    </recommendedName>
</protein>
<evidence type="ECO:0000256" key="6">
    <source>
        <dbReference type="ARBA" id="ARBA00022727"/>
    </source>
</evidence>
<organism evidence="11 12">
    <name type="scientific">Brettanomyces naardenensis</name>
    <name type="common">Yeast</name>
    <dbReference type="NCBI Taxonomy" id="13370"/>
    <lineage>
        <taxon>Eukaryota</taxon>
        <taxon>Fungi</taxon>
        <taxon>Dikarya</taxon>
        <taxon>Ascomycota</taxon>
        <taxon>Saccharomycotina</taxon>
        <taxon>Pichiomycetes</taxon>
        <taxon>Pichiales</taxon>
        <taxon>Pichiaceae</taxon>
        <taxon>Brettanomyces</taxon>
    </lineage>
</organism>
<dbReference type="GO" id="GO:0006233">
    <property type="term" value="P:dTDP biosynthetic process"/>
    <property type="evidence" value="ECO:0007669"/>
    <property type="project" value="InterPro"/>
</dbReference>
<dbReference type="GO" id="GO:0004550">
    <property type="term" value="F:nucleoside diphosphate kinase activity"/>
    <property type="evidence" value="ECO:0007669"/>
    <property type="project" value="TreeGrafter"/>
</dbReference>
<dbReference type="Gene3D" id="3.40.50.300">
    <property type="entry name" value="P-loop containing nucleotide triphosphate hydrolases"/>
    <property type="match status" value="1"/>
</dbReference>
<dbReference type="InParanoid" id="A0A448YTJ9"/>
<evidence type="ECO:0000256" key="7">
    <source>
        <dbReference type="ARBA" id="ARBA00022741"/>
    </source>
</evidence>
<dbReference type="AlphaFoldDB" id="A0A448YTJ9"/>
<keyword evidence="8" id="KW-0418">Kinase</keyword>
<dbReference type="InterPro" id="IPR027417">
    <property type="entry name" value="P-loop_NTPase"/>
</dbReference>
<dbReference type="GO" id="GO:0005524">
    <property type="term" value="F:ATP binding"/>
    <property type="evidence" value="ECO:0007669"/>
    <property type="project" value="UniProtKB-KW"/>
</dbReference>
<evidence type="ECO:0000256" key="5">
    <source>
        <dbReference type="ARBA" id="ARBA00022679"/>
    </source>
</evidence>
<proteinExistence type="inferred from homology"/>
<dbReference type="EC" id="2.7.4.9" evidence="3"/>
<dbReference type="CDD" id="cd01672">
    <property type="entry name" value="TMPK"/>
    <property type="match status" value="1"/>
</dbReference>
<keyword evidence="7" id="KW-0547">Nucleotide-binding</keyword>
<evidence type="ECO:0000256" key="9">
    <source>
        <dbReference type="ARBA" id="ARBA00022840"/>
    </source>
</evidence>
<dbReference type="STRING" id="13370.A0A448YTJ9"/>
<dbReference type="GO" id="GO:0005829">
    <property type="term" value="C:cytosol"/>
    <property type="evidence" value="ECO:0007669"/>
    <property type="project" value="TreeGrafter"/>
</dbReference>
<keyword evidence="12" id="KW-1185">Reference proteome</keyword>
<dbReference type="GO" id="GO:0004798">
    <property type="term" value="F:dTMP kinase activity"/>
    <property type="evidence" value="ECO:0007669"/>
    <property type="project" value="UniProtKB-EC"/>
</dbReference>
<evidence type="ECO:0000256" key="1">
    <source>
        <dbReference type="ARBA" id="ARBA00004992"/>
    </source>
</evidence>
<dbReference type="GO" id="GO:0005634">
    <property type="term" value="C:nucleus"/>
    <property type="evidence" value="ECO:0007669"/>
    <property type="project" value="TreeGrafter"/>
</dbReference>
<dbReference type="OrthoDB" id="425602at2759"/>
<evidence type="ECO:0000256" key="8">
    <source>
        <dbReference type="ARBA" id="ARBA00022777"/>
    </source>
</evidence>
<dbReference type="HAMAP" id="MF_00165">
    <property type="entry name" value="Thymidylate_kinase"/>
    <property type="match status" value="1"/>
</dbReference>
<comment type="similarity">
    <text evidence="2">Belongs to the thymidylate kinase family.</text>
</comment>
<reference evidence="11 12" key="1">
    <citation type="submission" date="2018-12" db="EMBL/GenBank/DDBJ databases">
        <authorList>
            <person name="Tiukova I."/>
            <person name="Dainat J."/>
        </authorList>
    </citation>
    <scope>NUCLEOTIDE SEQUENCE [LARGE SCALE GENOMIC DNA]</scope>
</reference>
<name>A0A448YTJ9_BRENA</name>
<feature type="domain" description="Thymidylate kinase-like" evidence="10">
    <location>
        <begin position="9"/>
        <end position="190"/>
    </location>
</feature>
<evidence type="ECO:0000256" key="4">
    <source>
        <dbReference type="ARBA" id="ARBA00017144"/>
    </source>
</evidence>
<dbReference type="InterPro" id="IPR018095">
    <property type="entry name" value="Thymidylate_kin_CS"/>
</dbReference>
<sequence>MARAPLIAIEGLDRTGKTTQTSKLLSHLTSSKVKNRLIKFPDRTTPIGQLINKYLTDKQFELSDQSAHLLFSANRWELYTEIINSLTKESTAVVLDRYVYSGVAYSAAKGLDFQWCLNPDVGMPKPDVTIFLKLKDSKATSKREGYGDERYEVVEFQDKVRFQFEKFENESNWHDIYVDGKGIEEVEREIWSVIEPYINGVEEDLHKF</sequence>